<dbReference type="InterPro" id="IPR013324">
    <property type="entry name" value="RNA_pol_sigma_r3/r4-like"/>
</dbReference>
<dbReference type="Gene3D" id="1.10.1740.10">
    <property type="match status" value="1"/>
</dbReference>
<dbReference type="Gene3D" id="1.10.10.10">
    <property type="entry name" value="Winged helix-like DNA-binding domain superfamily/Winged helix DNA-binding domain"/>
    <property type="match status" value="1"/>
</dbReference>
<dbReference type="InterPro" id="IPR039425">
    <property type="entry name" value="RNA_pol_sigma-70-like"/>
</dbReference>
<accession>A0A858RDZ5</accession>
<keyword evidence="7" id="KW-1185">Reference proteome</keyword>
<dbReference type="GO" id="GO:0006352">
    <property type="term" value="P:DNA-templated transcription initiation"/>
    <property type="evidence" value="ECO:0007669"/>
    <property type="project" value="InterPro"/>
</dbReference>
<dbReference type="InterPro" id="IPR014284">
    <property type="entry name" value="RNA_pol_sigma-70_dom"/>
</dbReference>
<dbReference type="RefSeq" id="WP_169453173.1">
    <property type="nucleotide sequence ID" value="NZ_CP051774.1"/>
</dbReference>
<dbReference type="SUPFAM" id="SSF88659">
    <property type="entry name" value="Sigma3 and sigma4 domains of RNA polymerase sigma factors"/>
    <property type="match status" value="1"/>
</dbReference>
<dbReference type="Proteomes" id="UP000501812">
    <property type="component" value="Chromosome"/>
</dbReference>
<dbReference type="GO" id="GO:0016987">
    <property type="term" value="F:sigma factor activity"/>
    <property type="evidence" value="ECO:0007669"/>
    <property type="project" value="UniProtKB-KW"/>
</dbReference>
<dbReference type="Pfam" id="PF04542">
    <property type="entry name" value="Sigma70_r2"/>
    <property type="match status" value="1"/>
</dbReference>
<evidence type="ECO:0000313" key="7">
    <source>
        <dbReference type="Proteomes" id="UP000501812"/>
    </source>
</evidence>
<dbReference type="KEGG" id="luo:HHL09_03880"/>
<feature type="domain" description="RNA polymerase sigma-70 region 2" evidence="5">
    <location>
        <begin position="39"/>
        <end position="109"/>
    </location>
</feature>
<evidence type="ECO:0000256" key="4">
    <source>
        <dbReference type="ARBA" id="ARBA00023163"/>
    </source>
</evidence>
<dbReference type="SUPFAM" id="SSF88946">
    <property type="entry name" value="Sigma2 domain of RNA polymerase sigma factors"/>
    <property type="match status" value="1"/>
</dbReference>
<reference evidence="6 7" key="1">
    <citation type="submission" date="2020-04" db="EMBL/GenBank/DDBJ databases">
        <title>Luteolibacter sp. G-1-1-1 isolated from soil.</title>
        <authorList>
            <person name="Dahal R.H."/>
        </authorList>
    </citation>
    <scope>NUCLEOTIDE SEQUENCE [LARGE SCALE GENOMIC DNA]</scope>
    <source>
        <strain evidence="6 7">G-1-1-1</strain>
    </source>
</reference>
<sequence length="242" mass="27960">MPSPSENSRVSLFLTTRWTLVGDAACGEDSRAEEGLAQLFQIYWPPLYRYVRRSGRQEQDAEDLVQGFFLHLLEGKGLGSVDRERGRFRAFLLAALKNYLANEWRRDHRQKRGGLITHLSIDWRDAETGLGIEPPDDRSPDKHFDREWAIALLDKVLDDLGNDEKDQDFTRWKPFLSMSSDRISYTAIAKEFGMSEGAARVAVHRLRKRYRQRLRDEIARTLTTDDLVDEEMRALFAALTGQ</sequence>
<proteinExistence type="inferred from homology"/>
<organism evidence="6 7">
    <name type="scientific">Luteolibacter luteus</name>
    <dbReference type="NCBI Taxonomy" id="2728835"/>
    <lineage>
        <taxon>Bacteria</taxon>
        <taxon>Pseudomonadati</taxon>
        <taxon>Verrucomicrobiota</taxon>
        <taxon>Verrucomicrobiia</taxon>
        <taxon>Verrucomicrobiales</taxon>
        <taxon>Verrucomicrobiaceae</taxon>
        <taxon>Luteolibacter</taxon>
    </lineage>
</organism>
<evidence type="ECO:0000256" key="3">
    <source>
        <dbReference type="ARBA" id="ARBA00023082"/>
    </source>
</evidence>
<evidence type="ECO:0000256" key="2">
    <source>
        <dbReference type="ARBA" id="ARBA00023015"/>
    </source>
</evidence>
<keyword evidence="2" id="KW-0805">Transcription regulation</keyword>
<comment type="similarity">
    <text evidence="1">Belongs to the sigma-70 factor family. ECF subfamily.</text>
</comment>
<evidence type="ECO:0000259" key="5">
    <source>
        <dbReference type="Pfam" id="PF04542"/>
    </source>
</evidence>
<keyword evidence="3" id="KW-0731">Sigma factor</keyword>
<protein>
    <submittedName>
        <fullName evidence="6">Sigma-70 family RNA polymerase sigma factor</fullName>
    </submittedName>
</protein>
<dbReference type="AlphaFoldDB" id="A0A858RDZ5"/>
<dbReference type="PANTHER" id="PTHR43133:SF51">
    <property type="entry name" value="RNA POLYMERASE SIGMA FACTOR"/>
    <property type="match status" value="1"/>
</dbReference>
<dbReference type="InterPro" id="IPR013325">
    <property type="entry name" value="RNA_pol_sigma_r2"/>
</dbReference>
<dbReference type="PANTHER" id="PTHR43133">
    <property type="entry name" value="RNA POLYMERASE ECF-TYPE SIGMA FACTO"/>
    <property type="match status" value="1"/>
</dbReference>
<keyword evidence="4" id="KW-0804">Transcription</keyword>
<evidence type="ECO:0000313" key="6">
    <source>
        <dbReference type="EMBL" id="QJE94952.1"/>
    </source>
</evidence>
<name>A0A858RDZ5_9BACT</name>
<dbReference type="NCBIfam" id="TIGR02937">
    <property type="entry name" value="sigma70-ECF"/>
    <property type="match status" value="1"/>
</dbReference>
<gene>
    <name evidence="6" type="ORF">HHL09_03880</name>
</gene>
<dbReference type="EMBL" id="CP051774">
    <property type="protein sequence ID" value="QJE94952.1"/>
    <property type="molecule type" value="Genomic_DNA"/>
</dbReference>
<dbReference type="InterPro" id="IPR036388">
    <property type="entry name" value="WH-like_DNA-bd_sf"/>
</dbReference>
<dbReference type="InterPro" id="IPR007627">
    <property type="entry name" value="RNA_pol_sigma70_r2"/>
</dbReference>
<evidence type="ECO:0000256" key="1">
    <source>
        <dbReference type="ARBA" id="ARBA00010641"/>
    </source>
</evidence>